<proteinExistence type="predicted"/>
<name>A0A380BFH2_SPOPA</name>
<gene>
    <name evidence="2" type="ORF">NCTC4822_00733</name>
</gene>
<dbReference type="RefSeq" id="WP_115360195.1">
    <property type="nucleotide sequence ID" value="NZ_CP038012.1"/>
</dbReference>
<evidence type="ECO:0000313" key="2">
    <source>
        <dbReference type="EMBL" id="SUI99705.1"/>
    </source>
</evidence>
<evidence type="ECO:0008006" key="4">
    <source>
        <dbReference type="Google" id="ProtNLM"/>
    </source>
</evidence>
<feature type="transmembrane region" description="Helical" evidence="1">
    <location>
        <begin position="159"/>
        <end position="181"/>
    </location>
</feature>
<keyword evidence="1" id="KW-0472">Membrane</keyword>
<keyword evidence="1" id="KW-0812">Transmembrane</keyword>
<sequence length="258" mass="29452">MECSHCGHKQNHGYYCGMCGVQLNTTGYVNHTPSSVTASNEQTNHLPATMESNVQFDQLKEKVIHFLQYFLSYFKNPTHIFKHKHEEYKNGIISILLFTMIVGLSFYNLALNNMYLTSEPSFTSYFGSFFVIILGFMMIGLLAVIIINHIFGPQFSYNSIISIYGAHLPLFTLLTLLSFILKSFSLGSTLLVMSVLFAIFVLPFYIMIYLLTNQSVGLDSFYACIIYLFTFSILLLLFLSFFGDSTKLQLFIRTVITY</sequence>
<protein>
    <recommendedName>
        <fullName evidence="4">Yip1 domain</fullName>
    </recommendedName>
</protein>
<feature type="transmembrane region" description="Helical" evidence="1">
    <location>
        <begin position="220"/>
        <end position="242"/>
    </location>
</feature>
<dbReference type="AlphaFoldDB" id="A0A380BFH2"/>
<reference evidence="2 3" key="1">
    <citation type="submission" date="2018-06" db="EMBL/GenBank/DDBJ databases">
        <authorList>
            <consortium name="Pathogen Informatics"/>
            <person name="Doyle S."/>
        </authorList>
    </citation>
    <scope>NUCLEOTIDE SEQUENCE [LARGE SCALE GENOMIC DNA]</scope>
    <source>
        <strain evidence="3">ATCC 11859 / DSM 33 / NCIB 8841 / NCTC 4822</strain>
    </source>
</reference>
<dbReference type="Proteomes" id="UP000254519">
    <property type="component" value="Unassembled WGS sequence"/>
</dbReference>
<feature type="transmembrane region" description="Helical" evidence="1">
    <location>
        <begin position="187"/>
        <end position="208"/>
    </location>
</feature>
<keyword evidence="1" id="KW-1133">Transmembrane helix</keyword>
<evidence type="ECO:0000256" key="1">
    <source>
        <dbReference type="SAM" id="Phobius"/>
    </source>
</evidence>
<evidence type="ECO:0000313" key="3">
    <source>
        <dbReference type="Proteomes" id="UP000254519"/>
    </source>
</evidence>
<organism evidence="2 3">
    <name type="scientific">Sporosarcina pasteurii</name>
    <name type="common">Bacillus pasteurii</name>
    <dbReference type="NCBI Taxonomy" id="1474"/>
    <lineage>
        <taxon>Bacteria</taxon>
        <taxon>Bacillati</taxon>
        <taxon>Bacillota</taxon>
        <taxon>Bacilli</taxon>
        <taxon>Bacillales</taxon>
        <taxon>Caryophanaceae</taxon>
        <taxon>Sporosarcina</taxon>
    </lineage>
</organism>
<feature type="transmembrane region" description="Helical" evidence="1">
    <location>
        <begin position="91"/>
        <end position="110"/>
    </location>
</feature>
<keyword evidence="3" id="KW-1185">Reference proteome</keyword>
<accession>A0A380BFH2</accession>
<dbReference type="OrthoDB" id="2448863at2"/>
<dbReference type="EMBL" id="UGYZ01000002">
    <property type="protein sequence ID" value="SUI99705.1"/>
    <property type="molecule type" value="Genomic_DNA"/>
</dbReference>
<feature type="transmembrane region" description="Helical" evidence="1">
    <location>
        <begin position="122"/>
        <end position="147"/>
    </location>
</feature>